<sequence length="86" mass="8962">MRGVSFRVHRRDGRGNRDSGKGCGPAFVGEGAGRHYDLGRTTGAREVAGELPARAGEMRGRWGRGREGRKGPGRTGKAGGGAGEGR</sequence>
<evidence type="ECO:0000256" key="1">
    <source>
        <dbReference type="SAM" id="MobiDB-lite"/>
    </source>
</evidence>
<feature type="compositionally biased region" description="Gly residues" evidence="1">
    <location>
        <begin position="73"/>
        <end position="86"/>
    </location>
</feature>
<organism evidence="2 3">
    <name type="scientific">Streptomyces thermogriseus</name>
    <dbReference type="NCBI Taxonomy" id="75292"/>
    <lineage>
        <taxon>Bacteria</taxon>
        <taxon>Bacillati</taxon>
        <taxon>Actinomycetota</taxon>
        <taxon>Actinomycetes</taxon>
        <taxon>Kitasatosporales</taxon>
        <taxon>Streptomycetaceae</taxon>
        <taxon>Streptomyces</taxon>
    </lineage>
</organism>
<dbReference type="Proteomes" id="UP001501072">
    <property type="component" value="Unassembled WGS sequence"/>
</dbReference>
<comment type="caution">
    <text evidence="2">The sequence shown here is derived from an EMBL/GenBank/DDBJ whole genome shotgun (WGS) entry which is preliminary data.</text>
</comment>
<evidence type="ECO:0000313" key="3">
    <source>
        <dbReference type="Proteomes" id="UP001501072"/>
    </source>
</evidence>
<name>A0ABN1STU1_9ACTN</name>
<proteinExistence type="predicted"/>
<reference evidence="2 3" key="1">
    <citation type="journal article" date="2019" name="Int. J. Syst. Evol. Microbiol.">
        <title>The Global Catalogue of Microorganisms (GCM) 10K type strain sequencing project: providing services to taxonomists for standard genome sequencing and annotation.</title>
        <authorList>
            <consortium name="The Broad Institute Genomics Platform"/>
            <consortium name="The Broad Institute Genome Sequencing Center for Infectious Disease"/>
            <person name="Wu L."/>
            <person name="Ma J."/>
        </authorList>
    </citation>
    <scope>NUCLEOTIDE SEQUENCE [LARGE SCALE GENOMIC DNA]</scope>
    <source>
        <strain evidence="2 3">JCM 11269</strain>
    </source>
</reference>
<accession>A0ABN1STU1</accession>
<gene>
    <name evidence="2" type="ORF">GCM10009564_05750</name>
</gene>
<protein>
    <submittedName>
        <fullName evidence="2">Uncharacterized protein</fullName>
    </submittedName>
</protein>
<keyword evidence="3" id="KW-1185">Reference proteome</keyword>
<feature type="compositionally biased region" description="Basic and acidic residues" evidence="1">
    <location>
        <begin position="56"/>
        <end position="70"/>
    </location>
</feature>
<evidence type="ECO:0000313" key="2">
    <source>
        <dbReference type="EMBL" id="GAA1004239.1"/>
    </source>
</evidence>
<feature type="region of interest" description="Disordered" evidence="1">
    <location>
        <begin position="1"/>
        <end position="86"/>
    </location>
</feature>
<dbReference type="EMBL" id="BAAAHU010000003">
    <property type="protein sequence ID" value="GAA1004239.1"/>
    <property type="molecule type" value="Genomic_DNA"/>
</dbReference>